<evidence type="ECO:0000256" key="2">
    <source>
        <dbReference type="ARBA" id="ARBA00022679"/>
    </source>
</evidence>
<keyword evidence="2" id="KW-0808">Transferase</keyword>
<gene>
    <name evidence="4" type="ORF">GCM10009544_31820</name>
</gene>
<comment type="caution">
    <text evidence="4">The sequence shown here is derived from an EMBL/GenBank/DDBJ whole genome shotgun (WGS) entry which is preliminary data.</text>
</comment>
<accession>A0ABP3JYF6</accession>
<evidence type="ECO:0000313" key="5">
    <source>
        <dbReference type="Proteomes" id="UP001499895"/>
    </source>
</evidence>
<dbReference type="Pfam" id="PF16715">
    <property type="entry name" value="CDPS"/>
    <property type="match status" value="1"/>
</dbReference>
<evidence type="ECO:0000313" key="4">
    <source>
        <dbReference type="EMBL" id="GAA0467201.1"/>
    </source>
</evidence>
<sequence length="116" mass="13128">MALPGYRPIRQRLDAAVTRDRRLASACEVHVSTWLASRDRPNGLNDGREESRRQAARAYFMAELPLIISTPEILGVNSSLFCYHAPIPIVHELRDLTDYWHPGQGHAVVRPVDEGR</sequence>
<name>A0ABP3JYF6_9ACTN</name>
<evidence type="ECO:0000256" key="3">
    <source>
        <dbReference type="ARBA" id="ARBA00030771"/>
    </source>
</evidence>
<keyword evidence="5" id="KW-1185">Reference proteome</keyword>
<dbReference type="InterPro" id="IPR038622">
    <property type="entry name" value="CDPS_sf"/>
</dbReference>
<dbReference type="Proteomes" id="UP001499895">
    <property type="component" value="Unassembled WGS sequence"/>
</dbReference>
<proteinExistence type="inferred from homology"/>
<dbReference type="InterPro" id="IPR030903">
    <property type="entry name" value="CDPS"/>
</dbReference>
<dbReference type="Gene3D" id="3.40.50.11710">
    <property type="entry name" value="Cyclodipeptide synthase"/>
    <property type="match status" value="1"/>
</dbReference>
<dbReference type="NCBIfam" id="TIGR04539">
    <property type="entry name" value="tRNA_cyclodipep"/>
    <property type="match status" value="1"/>
</dbReference>
<reference evidence="5" key="1">
    <citation type="journal article" date="2019" name="Int. J. Syst. Evol. Microbiol.">
        <title>The Global Catalogue of Microorganisms (GCM) 10K type strain sequencing project: providing services to taxonomists for standard genome sequencing and annotation.</title>
        <authorList>
            <consortium name="The Broad Institute Genomics Platform"/>
            <consortium name="The Broad Institute Genome Sequencing Center for Infectious Disease"/>
            <person name="Wu L."/>
            <person name="Ma J."/>
        </authorList>
    </citation>
    <scope>NUCLEOTIDE SEQUENCE [LARGE SCALE GENOMIC DNA]</scope>
    <source>
        <strain evidence="5">JCM 10649</strain>
    </source>
</reference>
<comment type="similarity">
    <text evidence="1">Belongs to the CDPS family.</text>
</comment>
<organism evidence="4 5">
    <name type="scientific">Streptomyces stramineus</name>
    <dbReference type="NCBI Taxonomy" id="173861"/>
    <lineage>
        <taxon>Bacteria</taxon>
        <taxon>Bacillati</taxon>
        <taxon>Actinomycetota</taxon>
        <taxon>Actinomycetes</taxon>
        <taxon>Kitasatosporales</taxon>
        <taxon>Streptomycetaceae</taxon>
        <taxon>Streptomyces</taxon>
    </lineage>
</organism>
<dbReference type="EMBL" id="BAAAHB010000031">
    <property type="protein sequence ID" value="GAA0467201.1"/>
    <property type="molecule type" value="Genomic_DNA"/>
</dbReference>
<evidence type="ECO:0000256" key="1">
    <source>
        <dbReference type="ARBA" id="ARBA00006034"/>
    </source>
</evidence>
<protein>
    <recommendedName>
        <fullName evidence="3">Cyclodipeptide synthase</fullName>
    </recommendedName>
</protein>